<dbReference type="Proteomes" id="UP000321204">
    <property type="component" value="Chromosome"/>
</dbReference>
<organism evidence="5 6">
    <name type="scientific">Flavisolibacter ginsenosidimutans</name>
    <dbReference type="NCBI Taxonomy" id="661481"/>
    <lineage>
        <taxon>Bacteria</taxon>
        <taxon>Pseudomonadati</taxon>
        <taxon>Bacteroidota</taxon>
        <taxon>Chitinophagia</taxon>
        <taxon>Chitinophagales</taxon>
        <taxon>Chitinophagaceae</taxon>
        <taxon>Flavisolibacter</taxon>
    </lineage>
</organism>
<evidence type="ECO:0000256" key="4">
    <source>
        <dbReference type="PIRSR" id="PIRSR001365-1"/>
    </source>
</evidence>
<sequence>MKPLKSTEIIGNWATIFLPIEEDESINYTKLSDQIDRLISMRPNGIYSNGTAAEFYNQTEDEFDAVNGLLAEKCNAAGQPFQIGCNHMSPKISLERLRRAVQLKPGAIQVILPDWFPPSFTEMLRFLERMAREAGDVGLVIYNPPHAKRKLLPEEYRKIKTEGIPVVGCKTAGGDEQWYAEMNGISDFSVFIPGSRMATGISRGAHGAYSNVACIHPLIAQQWYESMADDMPKALELEGRIQQFIQQVIVPLMTENAYADPAIDKLLSCLAGWADSGPRLRWPYQAVSRKEIILVRDACKKLLPEFFENV</sequence>
<dbReference type="InterPro" id="IPR013785">
    <property type="entry name" value="Aldolase_TIM"/>
</dbReference>
<keyword evidence="6" id="KW-1185">Reference proteome</keyword>
<evidence type="ECO:0000256" key="2">
    <source>
        <dbReference type="ARBA" id="ARBA00023239"/>
    </source>
</evidence>
<accession>A0A5B8UCM6</accession>
<evidence type="ECO:0000313" key="6">
    <source>
        <dbReference type="Proteomes" id="UP000321204"/>
    </source>
</evidence>
<dbReference type="PANTHER" id="PTHR12128">
    <property type="entry name" value="DIHYDRODIPICOLINATE SYNTHASE"/>
    <property type="match status" value="1"/>
</dbReference>
<keyword evidence="2 3" id="KW-0456">Lyase</keyword>
<evidence type="ECO:0000313" key="5">
    <source>
        <dbReference type="EMBL" id="QEC54401.1"/>
    </source>
</evidence>
<dbReference type="SUPFAM" id="SSF51569">
    <property type="entry name" value="Aldolase"/>
    <property type="match status" value="1"/>
</dbReference>
<dbReference type="KEGG" id="fgg:FSB75_00275"/>
<dbReference type="RefSeq" id="WP_146781295.1">
    <property type="nucleotide sequence ID" value="NZ_BAABIO010000006.1"/>
</dbReference>
<dbReference type="Gene3D" id="3.20.20.70">
    <property type="entry name" value="Aldolase class I"/>
    <property type="match status" value="1"/>
</dbReference>
<evidence type="ECO:0000256" key="3">
    <source>
        <dbReference type="PIRNR" id="PIRNR001365"/>
    </source>
</evidence>
<feature type="active site" description="Proton donor/acceptor" evidence="4">
    <location>
        <position position="142"/>
    </location>
</feature>
<dbReference type="InterPro" id="IPR002220">
    <property type="entry name" value="DapA-like"/>
</dbReference>
<reference evidence="5 6" key="1">
    <citation type="journal article" date="2015" name="Int. J. Syst. Evol. Microbiol.">
        <title>Flavisolibacter ginsenosidimutans sp. nov., with ginsenoside-converting activity isolated from soil used for cultivating ginseng.</title>
        <authorList>
            <person name="Zhao Y."/>
            <person name="Liu Q."/>
            <person name="Kang M.S."/>
            <person name="Jin F."/>
            <person name="Yu H."/>
            <person name="Im W.T."/>
        </authorList>
    </citation>
    <scope>NUCLEOTIDE SEQUENCE [LARGE SCALE GENOMIC DNA]</scope>
    <source>
        <strain evidence="5 6">Gsoil 636</strain>
    </source>
</reference>
<name>A0A5B8UCM6_9BACT</name>
<dbReference type="OrthoDB" id="9778880at2"/>
<dbReference type="EMBL" id="CP042433">
    <property type="protein sequence ID" value="QEC54401.1"/>
    <property type="molecule type" value="Genomic_DNA"/>
</dbReference>
<feature type="active site" description="Schiff-base intermediate with substrate" evidence="4">
    <location>
        <position position="170"/>
    </location>
</feature>
<dbReference type="SMART" id="SM01130">
    <property type="entry name" value="DHDPS"/>
    <property type="match status" value="1"/>
</dbReference>
<dbReference type="PANTHER" id="PTHR12128:SF66">
    <property type="entry name" value="4-HYDROXY-2-OXOGLUTARATE ALDOLASE, MITOCHONDRIAL"/>
    <property type="match status" value="1"/>
</dbReference>
<dbReference type="AlphaFoldDB" id="A0A5B8UCM6"/>
<proteinExistence type="inferred from homology"/>
<evidence type="ECO:0000256" key="1">
    <source>
        <dbReference type="ARBA" id="ARBA00007592"/>
    </source>
</evidence>
<dbReference type="GO" id="GO:0008840">
    <property type="term" value="F:4-hydroxy-tetrahydrodipicolinate synthase activity"/>
    <property type="evidence" value="ECO:0007669"/>
    <property type="project" value="TreeGrafter"/>
</dbReference>
<gene>
    <name evidence="5" type="ORF">FSB75_00275</name>
</gene>
<protein>
    <submittedName>
        <fullName evidence="5">Dihydrodipicolinate synthase family protein</fullName>
    </submittedName>
</protein>
<dbReference type="PIRSF" id="PIRSF001365">
    <property type="entry name" value="DHDPS"/>
    <property type="match status" value="1"/>
</dbReference>
<comment type="similarity">
    <text evidence="1 3">Belongs to the DapA family.</text>
</comment>
<dbReference type="CDD" id="cd00408">
    <property type="entry name" value="DHDPS-like"/>
    <property type="match status" value="1"/>
</dbReference>
<dbReference type="Pfam" id="PF00701">
    <property type="entry name" value="DHDPS"/>
    <property type="match status" value="1"/>
</dbReference>